<sequence>MNSGWLHVRAKRVLSVDRGKTTILCDRDHPTELMILVGDEPSAAPVGPLNFFSENVDAWGAAEWFNRLAIAIRRHDAAVRDNDDAVVEICRNVAASSAMRLVRDYEQQVRAALSPCSAETERHEIPETVTPDGLRARANIMRENGDESCARHLELAAAKIDQLSPRQLDAETDRVTKPRPDLSTVAKRNAFYSSEEYRNMTTAEKCAVQGDGFLNDYD</sequence>
<dbReference type="Proteomes" id="UP000030377">
    <property type="component" value="Unassembled WGS sequence"/>
</dbReference>
<proteinExistence type="predicted"/>
<name>A0A0A3YQ70_BRAJP</name>
<accession>A0A0A3YQ70</accession>
<evidence type="ECO:0000313" key="2">
    <source>
        <dbReference type="Proteomes" id="UP000030377"/>
    </source>
</evidence>
<comment type="caution">
    <text evidence="1">The sequence shown here is derived from an EMBL/GenBank/DDBJ whole genome shotgun (WGS) entry which is preliminary data.</text>
</comment>
<dbReference type="RefSeq" id="WP_041958618.1">
    <property type="nucleotide sequence ID" value="NZ_JRPN01000024.1"/>
</dbReference>
<dbReference type="AlphaFoldDB" id="A0A0A3YQ70"/>
<reference evidence="1 2" key="1">
    <citation type="submission" date="2014-09" db="EMBL/GenBank/DDBJ databases">
        <title>Draft genome of Bradyrhizobium japonicum Is-34.</title>
        <authorList>
            <person name="Tsurumaru H."/>
            <person name="Yamakawa T."/>
            <person name="Hashimoto S."/>
            <person name="Okizaki K."/>
            <person name="Kanesaki Y."/>
            <person name="Yoshikawa H."/>
            <person name="Yajima S."/>
        </authorList>
    </citation>
    <scope>NUCLEOTIDE SEQUENCE [LARGE SCALE GENOMIC DNA]</scope>
    <source>
        <strain evidence="1 2">Is-34</strain>
    </source>
</reference>
<evidence type="ECO:0000313" key="1">
    <source>
        <dbReference type="EMBL" id="KGT75838.1"/>
    </source>
</evidence>
<dbReference type="EMBL" id="JRPN01000024">
    <property type="protein sequence ID" value="KGT75838.1"/>
    <property type="molecule type" value="Genomic_DNA"/>
</dbReference>
<gene>
    <name evidence="1" type="ORF">MA20_32130</name>
</gene>
<protein>
    <submittedName>
        <fullName evidence="1">Uncharacterized protein</fullName>
    </submittedName>
</protein>
<organism evidence="1 2">
    <name type="scientific">Bradyrhizobium japonicum</name>
    <dbReference type="NCBI Taxonomy" id="375"/>
    <lineage>
        <taxon>Bacteria</taxon>
        <taxon>Pseudomonadati</taxon>
        <taxon>Pseudomonadota</taxon>
        <taxon>Alphaproteobacteria</taxon>
        <taxon>Hyphomicrobiales</taxon>
        <taxon>Nitrobacteraceae</taxon>
        <taxon>Bradyrhizobium</taxon>
    </lineage>
</organism>